<sequence>MTALSVVVPCFNEQGTLTELHARLGDVARELGVADSLEIVLVDDGSTDDTLQVARALAAQDPRVVVLRLSRNFGKEAAMLAGLRHARGESIAIMDADLQHPPELLTSMYTLLRTTEVEQVVARRDRADDPFVRSQLSRLYYRLVNGLIETVRIQDGVGDFRVTSRPVLDALLALPERNRFSKGLFSWVGFPTGTVSYRNVQRGSGRSGWTLRSLLNYGIDGALAFNTRPLRLLMHLGGWAVLAALGYLLWLLVGYLLHGVTQPGYITTIAVITGLSGVQLLAVGVMGEYVGRIYQEVKARPSYLVHEVIRGEEGQDPGPGGAGAVGPR</sequence>
<dbReference type="CDD" id="cd04187">
    <property type="entry name" value="DPM1_like_bac"/>
    <property type="match status" value="1"/>
</dbReference>
<evidence type="ECO:0000256" key="2">
    <source>
        <dbReference type="SAM" id="Phobius"/>
    </source>
</evidence>
<gene>
    <name evidence="4" type="ORF">AVL62_05155</name>
</gene>
<keyword evidence="2" id="KW-0812">Transmembrane</keyword>
<name>A0A0W8I8V5_9MICO</name>
<dbReference type="InterPro" id="IPR050256">
    <property type="entry name" value="Glycosyltransferase_2"/>
</dbReference>
<accession>A0A0W8I8V5</accession>
<proteinExistence type="inferred from homology"/>
<dbReference type="Pfam" id="PF00535">
    <property type="entry name" value="Glycos_transf_2"/>
    <property type="match status" value="1"/>
</dbReference>
<feature type="transmembrane region" description="Helical" evidence="2">
    <location>
        <begin position="236"/>
        <end position="258"/>
    </location>
</feature>
<comment type="similarity">
    <text evidence="1">Belongs to the glycosyltransferase 2 family.</text>
</comment>
<keyword evidence="2" id="KW-0472">Membrane</keyword>
<dbReference type="InterPro" id="IPR029044">
    <property type="entry name" value="Nucleotide-diphossugar_trans"/>
</dbReference>
<dbReference type="InterPro" id="IPR001173">
    <property type="entry name" value="Glyco_trans_2-like"/>
</dbReference>
<dbReference type="Proteomes" id="UP000054837">
    <property type="component" value="Unassembled WGS sequence"/>
</dbReference>
<protein>
    <submittedName>
        <fullName evidence="4">Glycosyltransferase</fullName>
    </submittedName>
</protein>
<dbReference type="RefSeq" id="WP_058890947.1">
    <property type="nucleotide sequence ID" value="NZ_LQBL01000022.1"/>
</dbReference>
<evidence type="ECO:0000313" key="4">
    <source>
        <dbReference type="EMBL" id="KUG55838.1"/>
    </source>
</evidence>
<keyword evidence="2" id="KW-1133">Transmembrane helix</keyword>
<dbReference type="AlphaFoldDB" id="A0A0W8I8V5"/>
<evidence type="ECO:0000313" key="5">
    <source>
        <dbReference type="Proteomes" id="UP000054837"/>
    </source>
</evidence>
<comment type="caution">
    <text evidence="4">The sequence shown here is derived from an EMBL/GenBank/DDBJ whole genome shotgun (WGS) entry which is preliminary data.</text>
</comment>
<dbReference type="EMBL" id="LQBL01000022">
    <property type="protein sequence ID" value="KUG55838.1"/>
    <property type="molecule type" value="Genomic_DNA"/>
</dbReference>
<dbReference type="SUPFAM" id="SSF53448">
    <property type="entry name" value="Nucleotide-diphospho-sugar transferases"/>
    <property type="match status" value="1"/>
</dbReference>
<feature type="transmembrane region" description="Helical" evidence="2">
    <location>
        <begin position="264"/>
        <end position="290"/>
    </location>
</feature>
<feature type="domain" description="Glycosyltransferase 2-like" evidence="3">
    <location>
        <begin position="5"/>
        <end position="171"/>
    </location>
</feature>
<dbReference type="GO" id="GO:0005886">
    <property type="term" value="C:plasma membrane"/>
    <property type="evidence" value="ECO:0007669"/>
    <property type="project" value="TreeGrafter"/>
</dbReference>
<reference evidence="4 5" key="1">
    <citation type="submission" date="2015-12" db="EMBL/GenBank/DDBJ databases">
        <title>Serinicoccus chungangenesis strain CD08_5 genome sequencing and assembly.</title>
        <authorList>
            <person name="Chander A.M."/>
            <person name="Kaur G."/>
            <person name="Nair G.R."/>
            <person name="Dhawan D.K."/>
            <person name="Kochhar R.K."/>
            <person name="Mayilraj S."/>
            <person name="Bhadada S.K."/>
        </authorList>
    </citation>
    <scope>NUCLEOTIDE SEQUENCE [LARGE SCALE GENOMIC DNA]</scope>
    <source>
        <strain evidence="4 5">CD08_5</strain>
    </source>
</reference>
<dbReference type="PANTHER" id="PTHR48090:SF8">
    <property type="entry name" value="GLYCOSYLTRANSFERASE CSBB-RELATED"/>
    <property type="match status" value="1"/>
</dbReference>
<dbReference type="GO" id="GO:0016740">
    <property type="term" value="F:transferase activity"/>
    <property type="evidence" value="ECO:0007669"/>
    <property type="project" value="UniProtKB-KW"/>
</dbReference>
<evidence type="ECO:0000256" key="1">
    <source>
        <dbReference type="ARBA" id="ARBA00006739"/>
    </source>
</evidence>
<dbReference type="Gene3D" id="3.90.550.10">
    <property type="entry name" value="Spore Coat Polysaccharide Biosynthesis Protein SpsA, Chain A"/>
    <property type="match status" value="1"/>
</dbReference>
<keyword evidence="5" id="KW-1185">Reference proteome</keyword>
<dbReference type="STRING" id="767452.AVL62_05155"/>
<keyword evidence="4" id="KW-0808">Transferase</keyword>
<evidence type="ECO:0000259" key="3">
    <source>
        <dbReference type="Pfam" id="PF00535"/>
    </source>
</evidence>
<dbReference type="OrthoDB" id="9811884at2"/>
<dbReference type="PANTHER" id="PTHR48090">
    <property type="entry name" value="UNDECAPRENYL-PHOSPHATE 4-DEOXY-4-FORMAMIDO-L-ARABINOSE TRANSFERASE-RELATED"/>
    <property type="match status" value="1"/>
</dbReference>
<organism evidence="4 5">
    <name type="scientific">Serinicoccus chungangensis</name>
    <dbReference type="NCBI Taxonomy" id="767452"/>
    <lineage>
        <taxon>Bacteria</taxon>
        <taxon>Bacillati</taxon>
        <taxon>Actinomycetota</taxon>
        <taxon>Actinomycetes</taxon>
        <taxon>Micrococcales</taxon>
        <taxon>Ornithinimicrobiaceae</taxon>
        <taxon>Serinicoccus</taxon>
    </lineage>
</organism>